<evidence type="ECO:0000256" key="1">
    <source>
        <dbReference type="ARBA" id="ARBA00006754"/>
    </source>
</evidence>
<dbReference type="KEGG" id="sgb:WQO_24530"/>
<dbReference type="InterPro" id="IPR042070">
    <property type="entry name" value="PucR_C-HTH_sf"/>
</dbReference>
<feature type="region of interest" description="Disordered" evidence="2">
    <location>
        <begin position="307"/>
        <end position="355"/>
    </location>
</feature>
<dbReference type="Gene3D" id="3.30.450.40">
    <property type="match status" value="1"/>
</dbReference>
<feature type="compositionally biased region" description="Low complexity" evidence="2">
    <location>
        <begin position="329"/>
        <end position="338"/>
    </location>
</feature>
<proteinExistence type="inferred from homology"/>
<dbReference type="AlphaFoldDB" id="A0A0U2T374"/>
<gene>
    <name evidence="4" type="ORF">WQO_24530</name>
</gene>
<dbReference type="PANTHER" id="PTHR33744:SF1">
    <property type="entry name" value="DNA-BINDING TRANSCRIPTIONAL ACTIVATOR ADER"/>
    <property type="match status" value="1"/>
</dbReference>
<dbReference type="InterPro" id="IPR025736">
    <property type="entry name" value="PucR_C-HTH_dom"/>
</dbReference>
<feature type="domain" description="GAF" evidence="3">
    <location>
        <begin position="88"/>
        <end position="239"/>
    </location>
</feature>
<dbReference type="InterPro" id="IPR029016">
    <property type="entry name" value="GAF-like_dom_sf"/>
</dbReference>
<evidence type="ECO:0000256" key="2">
    <source>
        <dbReference type="SAM" id="MobiDB-lite"/>
    </source>
</evidence>
<evidence type="ECO:0000313" key="5">
    <source>
        <dbReference type="Proteomes" id="UP000064183"/>
    </source>
</evidence>
<evidence type="ECO:0000259" key="3">
    <source>
        <dbReference type="SMART" id="SM00065"/>
    </source>
</evidence>
<dbReference type="GeneID" id="27785567"/>
<accession>A0A0U2T374</accession>
<dbReference type="PANTHER" id="PTHR33744">
    <property type="entry name" value="CARBOHYDRATE DIACID REGULATOR"/>
    <property type="match status" value="1"/>
</dbReference>
<dbReference type="InterPro" id="IPR051448">
    <property type="entry name" value="CdaR-like_regulators"/>
</dbReference>
<dbReference type="STRING" id="1172567.WQO_24530"/>
<dbReference type="SUPFAM" id="SSF55781">
    <property type="entry name" value="GAF domain-like"/>
    <property type="match status" value="1"/>
</dbReference>
<protein>
    <submittedName>
        <fullName evidence="4">Transcriptional regulator</fullName>
    </submittedName>
</protein>
<comment type="similarity">
    <text evidence="1">Belongs to the CdaR family.</text>
</comment>
<dbReference type="Gene3D" id="1.10.10.2840">
    <property type="entry name" value="PucR C-terminal helix-turn-helix domain"/>
    <property type="match status" value="1"/>
</dbReference>
<dbReference type="SMART" id="SM00065">
    <property type="entry name" value="GAF"/>
    <property type="match status" value="1"/>
</dbReference>
<name>A0A0U2T374_STRGL</name>
<dbReference type="EMBL" id="CP013738">
    <property type="protein sequence ID" value="ALU96208.1"/>
    <property type="molecule type" value="Genomic_DNA"/>
</dbReference>
<dbReference type="InterPro" id="IPR041522">
    <property type="entry name" value="CdaR_GGDEF"/>
</dbReference>
<dbReference type="Pfam" id="PF01590">
    <property type="entry name" value="GAF"/>
    <property type="match status" value="1"/>
</dbReference>
<dbReference type="InterPro" id="IPR003018">
    <property type="entry name" value="GAF"/>
</dbReference>
<dbReference type="Pfam" id="PF17853">
    <property type="entry name" value="GGDEF_2"/>
    <property type="match status" value="1"/>
</dbReference>
<organism evidence="4 5">
    <name type="scientific">Streptomyces globisporus C-1027</name>
    <dbReference type="NCBI Taxonomy" id="1172567"/>
    <lineage>
        <taxon>Bacteria</taxon>
        <taxon>Bacillati</taxon>
        <taxon>Actinomycetota</taxon>
        <taxon>Actinomycetes</taxon>
        <taxon>Kitasatosporales</taxon>
        <taxon>Streptomycetaceae</taxon>
        <taxon>Streptomyces</taxon>
    </lineage>
</organism>
<dbReference type="RefSeq" id="WP_010060212.1">
    <property type="nucleotide sequence ID" value="NZ_CP013738.1"/>
</dbReference>
<dbReference type="Pfam" id="PF13556">
    <property type="entry name" value="HTH_30"/>
    <property type="match status" value="1"/>
</dbReference>
<reference evidence="4 5" key="1">
    <citation type="journal article" date="2012" name="J. Bacteriol.">
        <title>Draft genome sequence of Streptomyces globisporus C-1027, which produces an antitumor antibiotic consisting of a nine-membered enediyne with a chromoprotein.</title>
        <authorList>
            <person name="Wang L."/>
            <person name="Wang S."/>
            <person name="He Q."/>
            <person name="Yu T."/>
            <person name="Li Q."/>
            <person name="Hong B."/>
        </authorList>
    </citation>
    <scope>NUCLEOTIDE SEQUENCE [LARGE SCALE GENOMIC DNA]</scope>
    <source>
        <strain evidence="4 5">C-1027</strain>
    </source>
</reference>
<sequence length="694" mass="73854">MSPDADGSLDGHALSMLELLAQEAPVERFEEPVRRAAAEGAPADALARLGEARDHALSVRRLFGRRQQREAGLSALVDTARDLTLPYNLDALLKVITRRARLLLGLDMSWVSLHDSAGALSRVRAADGNASAITVGFEVPSDGGVGRQARQGSAPFWTSDYLRDESFEHAAVIDDVVRVEGLRAIVAVPLRHADSSFGVLYAADRNIRHFVPDEISLMSSLADLAAVAIERTSLLEQTRSEVTELEEDTSRAWGRSAAAARLHGIHSDLIDLILHGGDLHTLLGRAAGELGAELMVRDAVGKDLERTAGFPAPATGQARGGSPGVPKPSAGRSSAARSADTETGDGTTGRGPLSVDEAALVRASLDSYARREPIRCESTADDDTEVWVHAVTGGSEHLGTLVVHGPGPAEDDRRRLMALTAQTVGVLMLMQRSTVVAEAHVRDDFFHELLASQLSPEQLATRARRLGVNLAQPHVVVVARPEGGAQGRAVVWASSYVHQLSGLKYVDGEHIVLLVPGDDPTAAGQTVSRELSVVLAHPVTAGAAGPVTALGAVRSTYQEAQRCLDALTALGGTGGAASQRELGFLGLLLSERHDVGGFIASTLGPVLDYDSQQATELLRTLEEYFTSGNSPTRAAETLHVHPNTVSRRLERITYLLGSDWQEPARALEVQLALRLQRARQVLEPEGGPPSRPGP</sequence>
<dbReference type="Proteomes" id="UP000064183">
    <property type="component" value="Chromosome"/>
</dbReference>
<evidence type="ECO:0000313" key="4">
    <source>
        <dbReference type="EMBL" id="ALU96208.1"/>
    </source>
</evidence>